<name>A0A8H5HRD9_9AGAR</name>
<protein>
    <submittedName>
        <fullName evidence="2">Uncharacterized protein</fullName>
    </submittedName>
</protein>
<evidence type="ECO:0000313" key="3">
    <source>
        <dbReference type="Proteomes" id="UP000565441"/>
    </source>
</evidence>
<accession>A0A8H5HRD9</accession>
<dbReference type="AlphaFoldDB" id="A0A8H5HRD9"/>
<reference evidence="2 3" key="1">
    <citation type="journal article" date="2020" name="ISME J.">
        <title>Uncovering the hidden diversity of litter-decomposition mechanisms in mushroom-forming fungi.</title>
        <authorList>
            <person name="Floudas D."/>
            <person name="Bentzer J."/>
            <person name="Ahren D."/>
            <person name="Johansson T."/>
            <person name="Persson P."/>
            <person name="Tunlid A."/>
        </authorList>
    </citation>
    <scope>NUCLEOTIDE SEQUENCE [LARGE SCALE GENOMIC DNA]</scope>
    <source>
        <strain evidence="2 3">CBS 661.87</strain>
    </source>
</reference>
<gene>
    <name evidence="2" type="ORF">D9615_000566</name>
</gene>
<feature type="region of interest" description="Disordered" evidence="1">
    <location>
        <begin position="53"/>
        <end position="83"/>
    </location>
</feature>
<evidence type="ECO:0000313" key="2">
    <source>
        <dbReference type="EMBL" id="KAF5388060.1"/>
    </source>
</evidence>
<organism evidence="2 3">
    <name type="scientific">Tricholomella constricta</name>
    <dbReference type="NCBI Taxonomy" id="117010"/>
    <lineage>
        <taxon>Eukaryota</taxon>
        <taxon>Fungi</taxon>
        <taxon>Dikarya</taxon>
        <taxon>Basidiomycota</taxon>
        <taxon>Agaricomycotina</taxon>
        <taxon>Agaricomycetes</taxon>
        <taxon>Agaricomycetidae</taxon>
        <taxon>Agaricales</taxon>
        <taxon>Tricholomatineae</taxon>
        <taxon>Lyophyllaceae</taxon>
        <taxon>Tricholomella</taxon>
    </lineage>
</organism>
<proteinExistence type="predicted"/>
<keyword evidence="3" id="KW-1185">Reference proteome</keyword>
<evidence type="ECO:0000256" key="1">
    <source>
        <dbReference type="SAM" id="MobiDB-lite"/>
    </source>
</evidence>
<sequence length="171" mass="19065">MKIEWASSFRPDGSRRRPPPSSMHGWLAKMRGTLLGNEELRSKLSTLFRECERCKQPAKRKPKGAEPKAVEASSVSSLTERRQHIPRPAVADIGRTLCLALLNPDIHPLQLEGPAQAQGVHRWRHEQVMPVDPVNRDPSTALDRAIRDPSMLLEGPIVGNSDAVALCCRRN</sequence>
<comment type="caution">
    <text evidence="2">The sequence shown here is derived from an EMBL/GenBank/DDBJ whole genome shotgun (WGS) entry which is preliminary data.</text>
</comment>
<feature type="region of interest" description="Disordered" evidence="1">
    <location>
        <begin position="1"/>
        <end position="26"/>
    </location>
</feature>
<dbReference type="OrthoDB" id="3256715at2759"/>
<dbReference type="EMBL" id="JAACJP010000001">
    <property type="protein sequence ID" value="KAF5388060.1"/>
    <property type="molecule type" value="Genomic_DNA"/>
</dbReference>
<dbReference type="Proteomes" id="UP000565441">
    <property type="component" value="Unassembled WGS sequence"/>
</dbReference>